<sequence length="75" mass="9156">MVKSRVDICQDYTRKILKKKDYAGYLKKREKEEEKVTYHLQNCPIQSEKEKNTRSLLTLQTHRHKKRQYLVLYPS</sequence>
<accession>A0A9D4IWG1</accession>
<name>A0A9D4IWG1_DREPO</name>
<reference evidence="1" key="1">
    <citation type="journal article" date="2019" name="bioRxiv">
        <title>The Genome of the Zebra Mussel, Dreissena polymorpha: A Resource for Invasive Species Research.</title>
        <authorList>
            <person name="McCartney M.A."/>
            <person name="Auch B."/>
            <person name="Kono T."/>
            <person name="Mallez S."/>
            <person name="Zhang Y."/>
            <person name="Obille A."/>
            <person name="Becker A."/>
            <person name="Abrahante J.E."/>
            <person name="Garbe J."/>
            <person name="Badalamenti J.P."/>
            <person name="Herman A."/>
            <person name="Mangelson H."/>
            <person name="Liachko I."/>
            <person name="Sullivan S."/>
            <person name="Sone E.D."/>
            <person name="Koren S."/>
            <person name="Silverstein K.A.T."/>
            <person name="Beckman K.B."/>
            <person name="Gohl D.M."/>
        </authorList>
    </citation>
    <scope>NUCLEOTIDE SEQUENCE</scope>
    <source>
        <strain evidence="1">Duluth1</strain>
        <tissue evidence="1">Whole animal</tissue>
    </source>
</reference>
<keyword evidence="2" id="KW-1185">Reference proteome</keyword>
<reference evidence="1" key="2">
    <citation type="submission" date="2020-11" db="EMBL/GenBank/DDBJ databases">
        <authorList>
            <person name="McCartney M.A."/>
            <person name="Auch B."/>
            <person name="Kono T."/>
            <person name="Mallez S."/>
            <person name="Becker A."/>
            <person name="Gohl D.M."/>
            <person name="Silverstein K.A.T."/>
            <person name="Koren S."/>
            <person name="Bechman K.B."/>
            <person name="Herman A."/>
            <person name="Abrahante J.E."/>
            <person name="Garbe J."/>
        </authorList>
    </citation>
    <scope>NUCLEOTIDE SEQUENCE</scope>
    <source>
        <strain evidence="1">Duluth1</strain>
        <tissue evidence="1">Whole animal</tissue>
    </source>
</reference>
<protein>
    <submittedName>
        <fullName evidence="1">Uncharacterized protein</fullName>
    </submittedName>
</protein>
<dbReference type="EMBL" id="JAIWYP010000008">
    <property type="protein sequence ID" value="KAH3789365.1"/>
    <property type="molecule type" value="Genomic_DNA"/>
</dbReference>
<proteinExistence type="predicted"/>
<dbReference type="Proteomes" id="UP000828390">
    <property type="component" value="Unassembled WGS sequence"/>
</dbReference>
<dbReference type="AlphaFoldDB" id="A0A9D4IWG1"/>
<gene>
    <name evidence="1" type="ORF">DPMN_167543</name>
</gene>
<evidence type="ECO:0000313" key="2">
    <source>
        <dbReference type="Proteomes" id="UP000828390"/>
    </source>
</evidence>
<comment type="caution">
    <text evidence="1">The sequence shown here is derived from an EMBL/GenBank/DDBJ whole genome shotgun (WGS) entry which is preliminary data.</text>
</comment>
<organism evidence="1 2">
    <name type="scientific">Dreissena polymorpha</name>
    <name type="common">Zebra mussel</name>
    <name type="synonym">Mytilus polymorpha</name>
    <dbReference type="NCBI Taxonomy" id="45954"/>
    <lineage>
        <taxon>Eukaryota</taxon>
        <taxon>Metazoa</taxon>
        <taxon>Spiralia</taxon>
        <taxon>Lophotrochozoa</taxon>
        <taxon>Mollusca</taxon>
        <taxon>Bivalvia</taxon>
        <taxon>Autobranchia</taxon>
        <taxon>Heteroconchia</taxon>
        <taxon>Euheterodonta</taxon>
        <taxon>Imparidentia</taxon>
        <taxon>Neoheterodontei</taxon>
        <taxon>Myida</taxon>
        <taxon>Dreissenoidea</taxon>
        <taxon>Dreissenidae</taxon>
        <taxon>Dreissena</taxon>
    </lineage>
</organism>
<evidence type="ECO:0000313" key="1">
    <source>
        <dbReference type="EMBL" id="KAH3789365.1"/>
    </source>
</evidence>